<sequence length="86" mass="8894">MGCFCFGRKKKQNKYLSNNVSQSYKGPQDSKQTKMNRRKSFYLVSCCEGFSLCGDLGEAGGDHGGDGGGHGGDGGGAGWGDFGGGS</sequence>
<dbReference type="Gramene" id="rna40699">
    <property type="protein sequence ID" value="RHN46240.1"/>
    <property type="gene ID" value="gene40699"/>
</dbReference>
<evidence type="ECO:0000313" key="3">
    <source>
        <dbReference type="EMBL" id="RHN46240.1"/>
    </source>
</evidence>
<dbReference type="HOGENOM" id="CLU_2501379_0_0_1"/>
<evidence type="ECO:0000313" key="2">
    <source>
        <dbReference type="EMBL" id="KEH23032.1"/>
    </source>
</evidence>
<evidence type="ECO:0000256" key="1">
    <source>
        <dbReference type="SAM" id="MobiDB-lite"/>
    </source>
</evidence>
<dbReference type="Proteomes" id="UP000265566">
    <property type="component" value="Chromosome 7"/>
</dbReference>
<reference evidence="2 5" key="1">
    <citation type="journal article" date="2011" name="Nature">
        <title>The Medicago genome provides insight into the evolution of rhizobial symbioses.</title>
        <authorList>
            <person name="Young N.D."/>
            <person name="Debelle F."/>
            <person name="Oldroyd G.E."/>
            <person name="Geurts R."/>
            <person name="Cannon S.B."/>
            <person name="Udvardi M.K."/>
            <person name="Benedito V.A."/>
            <person name="Mayer K.F."/>
            <person name="Gouzy J."/>
            <person name="Schoof H."/>
            <person name="Van de Peer Y."/>
            <person name="Proost S."/>
            <person name="Cook D.R."/>
            <person name="Meyers B.C."/>
            <person name="Spannagl M."/>
            <person name="Cheung F."/>
            <person name="De Mita S."/>
            <person name="Krishnakumar V."/>
            <person name="Gundlach H."/>
            <person name="Zhou S."/>
            <person name="Mudge J."/>
            <person name="Bharti A.K."/>
            <person name="Murray J.D."/>
            <person name="Naoumkina M.A."/>
            <person name="Rosen B."/>
            <person name="Silverstein K.A."/>
            <person name="Tang H."/>
            <person name="Rombauts S."/>
            <person name="Zhao P.X."/>
            <person name="Zhou P."/>
            <person name="Barbe V."/>
            <person name="Bardou P."/>
            <person name="Bechner M."/>
            <person name="Bellec A."/>
            <person name="Berger A."/>
            <person name="Berges H."/>
            <person name="Bidwell S."/>
            <person name="Bisseling T."/>
            <person name="Choisne N."/>
            <person name="Couloux A."/>
            <person name="Denny R."/>
            <person name="Deshpande S."/>
            <person name="Dai X."/>
            <person name="Doyle J.J."/>
            <person name="Dudez A.M."/>
            <person name="Farmer A.D."/>
            <person name="Fouteau S."/>
            <person name="Franken C."/>
            <person name="Gibelin C."/>
            <person name="Gish J."/>
            <person name="Goldstein S."/>
            <person name="Gonzalez A.J."/>
            <person name="Green P.J."/>
            <person name="Hallab A."/>
            <person name="Hartog M."/>
            <person name="Hua A."/>
            <person name="Humphray S.J."/>
            <person name="Jeong D.H."/>
            <person name="Jing Y."/>
            <person name="Jocker A."/>
            <person name="Kenton S.M."/>
            <person name="Kim D.J."/>
            <person name="Klee K."/>
            <person name="Lai H."/>
            <person name="Lang C."/>
            <person name="Lin S."/>
            <person name="Macmil S.L."/>
            <person name="Magdelenat G."/>
            <person name="Matthews L."/>
            <person name="McCorrison J."/>
            <person name="Monaghan E.L."/>
            <person name="Mun J.H."/>
            <person name="Najar F.Z."/>
            <person name="Nicholson C."/>
            <person name="Noirot C."/>
            <person name="O'Bleness M."/>
            <person name="Paule C.R."/>
            <person name="Poulain J."/>
            <person name="Prion F."/>
            <person name="Qin B."/>
            <person name="Qu C."/>
            <person name="Retzel E.F."/>
            <person name="Riddle C."/>
            <person name="Sallet E."/>
            <person name="Samain S."/>
            <person name="Samson N."/>
            <person name="Sanders I."/>
            <person name="Saurat O."/>
            <person name="Scarpelli C."/>
            <person name="Schiex T."/>
            <person name="Segurens B."/>
            <person name="Severin A.J."/>
            <person name="Sherrier D.J."/>
            <person name="Shi R."/>
            <person name="Sims S."/>
            <person name="Singer S.R."/>
            <person name="Sinharoy S."/>
            <person name="Sterck L."/>
            <person name="Viollet A."/>
            <person name="Wang B.B."/>
            <person name="Wang K."/>
            <person name="Wang M."/>
            <person name="Wang X."/>
            <person name="Warfsmann J."/>
            <person name="Weissenbach J."/>
            <person name="White D.D."/>
            <person name="White J.D."/>
            <person name="Wiley G.B."/>
            <person name="Wincker P."/>
            <person name="Xing Y."/>
            <person name="Yang L."/>
            <person name="Yao Z."/>
            <person name="Ying F."/>
            <person name="Zhai J."/>
            <person name="Zhou L."/>
            <person name="Zuber A."/>
            <person name="Denarie J."/>
            <person name="Dixon R.A."/>
            <person name="May G.D."/>
            <person name="Schwartz D.C."/>
            <person name="Rogers J."/>
            <person name="Quetier F."/>
            <person name="Town C.D."/>
            <person name="Roe B.A."/>
        </authorList>
    </citation>
    <scope>NUCLEOTIDE SEQUENCE [LARGE SCALE GENOMIC DNA]</scope>
    <source>
        <strain evidence="2">A17</strain>
        <strain evidence="4 5">cv. Jemalong A17</strain>
    </source>
</reference>
<feature type="region of interest" description="Disordered" evidence="1">
    <location>
        <begin position="64"/>
        <end position="86"/>
    </location>
</feature>
<gene>
    <name evidence="2" type="ordered locus">MTR_7g064070</name>
    <name evidence="3" type="ORF">MtrunA17_Chr7g0240041</name>
</gene>
<organism evidence="2 5">
    <name type="scientific">Medicago truncatula</name>
    <name type="common">Barrel medic</name>
    <name type="synonym">Medicago tribuloides</name>
    <dbReference type="NCBI Taxonomy" id="3880"/>
    <lineage>
        <taxon>Eukaryota</taxon>
        <taxon>Viridiplantae</taxon>
        <taxon>Streptophyta</taxon>
        <taxon>Embryophyta</taxon>
        <taxon>Tracheophyta</taxon>
        <taxon>Spermatophyta</taxon>
        <taxon>Magnoliopsida</taxon>
        <taxon>eudicotyledons</taxon>
        <taxon>Gunneridae</taxon>
        <taxon>Pentapetalae</taxon>
        <taxon>rosids</taxon>
        <taxon>fabids</taxon>
        <taxon>Fabales</taxon>
        <taxon>Fabaceae</taxon>
        <taxon>Papilionoideae</taxon>
        <taxon>50 kb inversion clade</taxon>
        <taxon>NPAAA clade</taxon>
        <taxon>Hologalegina</taxon>
        <taxon>IRL clade</taxon>
        <taxon>Trifolieae</taxon>
        <taxon>Medicago</taxon>
    </lineage>
</organism>
<dbReference type="EMBL" id="PSQE01000007">
    <property type="protein sequence ID" value="RHN46240.1"/>
    <property type="molecule type" value="Genomic_DNA"/>
</dbReference>
<evidence type="ECO:0000313" key="5">
    <source>
        <dbReference type="Proteomes" id="UP000002051"/>
    </source>
</evidence>
<proteinExistence type="predicted"/>
<accession>A0A072U079</accession>
<dbReference type="EnsemblPlants" id="KEH23032">
    <property type="protein sequence ID" value="KEH23032"/>
    <property type="gene ID" value="MTR_7g064070"/>
</dbReference>
<dbReference type="Proteomes" id="UP000002051">
    <property type="component" value="Unassembled WGS sequence"/>
</dbReference>
<reference evidence="3" key="4">
    <citation type="journal article" date="2018" name="Nat. Plants">
        <title>Whole-genome landscape of Medicago truncatula symbiotic genes.</title>
        <authorList>
            <person name="Pecrix Y."/>
            <person name="Gamas P."/>
            <person name="Carrere S."/>
        </authorList>
    </citation>
    <scope>NUCLEOTIDE SEQUENCE</scope>
    <source>
        <tissue evidence="3">Leaves</tissue>
    </source>
</reference>
<reference evidence="4" key="3">
    <citation type="submission" date="2015-04" db="UniProtKB">
        <authorList>
            <consortium name="EnsemblPlants"/>
        </authorList>
    </citation>
    <scope>IDENTIFICATION</scope>
    <source>
        <strain evidence="4">cv. Jemalong A17</strain>
    </source>
</reference>
<feature type="compositionally biased region" description="Gly residues" evidence="1">
    <location>
        <begin position="66"/>
        <end position="86"/>
    </location>
</feature>
<keyword evidence="5" id="KW-1185">Reference proteome</keyword>
<name>A0A072U079_MEDTR</name>
<dbReference type="EMBL" id="CM001223">
    <property type="protein sequence ID" value="KEH23032.1"/>
    <property type="molecule type" value="Genomic_DNA"/>
</dbReference>
<dbReference type="AlphaFoldDB" id="A0A072U079"/>
<reference evidence="2 5" key="2">
    <citation type="journal article" date="2014" name="BMC Genomics">
        <title>An improved genome release (version Mt4.0) for the model legume Medicago truncatula.</title>
        <authorList>
            <person name="Tang H."/>
            <person name="Krishnakumar V."/>
            <person name="Bidwell S."/>
            <person name="Rosen B."/>
            <person name="Chan A."/>
            <person name="Zhou S."/>
            <person name="Gentzbittel L."/>
            <person name="Childs K.L."/>
            <person name="Yandell M."/>
            <person name="Gundlach H."/>
            <person name="Mayer K.F."/>
            <person name="Schwartz D.C."/>
            <person name="Town C.D."/>
        </authorList>
    </citation>
    <scope>GENOME REANNOTATION</scope>
    <source>
        <strain evidence="2">A17</strain>
        <strain evidence="4 5">cv. Jemalong A17</strain>
    </source>
</reference>
<evidence type="ECO:0000313" key="4">
    <source>
        <dbReference type="EnsemblPlants" id="KEH23032"/>
    </source>
</evidence>
<protein>
    <submittedName>
        <fullName evidence="2 4">Uncharacterized protein</fullName>
    </submittedName>
</protein>